<comment type="caution">
    <text evidence="2">The sequence shown here is derived from an EMBL/GenBank/DDBJ whole genome shotgun (WGS) entry which is preliminary data.</text>
</comment>
<name>A0A392V7K1_9FABA</name>
<feature type="chain" id="PRO_5017430619" evidence="1">
    <location>
        <begin position="25"/>
        <end position="46"/>
    </location>
</feature>
<organism evidence="2 3">
    <name type="scientific">Trifolium medium</name>
    <dbReference type="NCBI Taxonomy" id="97028"/>
    <lineage>
        <taxon>Eukaryota</taxon>
        <taxon>Viridiplantae</taxon>
        <taxon>Streptophyta</taxon>
        <taxon>Embryophyta</taxon>
        <taxon>Tracheophyta</taxon>
        <taxon>Spermatophyta</taxon>
        <taxon>Magnoliopsida</taxon>
        <taxon>eudicotyledons</taxon>
        <taxon>Gunneridae</taxon>
        <taxon>Pentapetalae</taxon>
        <taxon>rosids</taxon>
        <taxon>fabids</taxon>
        <taxon>Fabales</taxon>
        <taxon>Fabaceae</taxon>
        <taxon>Papilionoideae</taxon>
        <taxon>50 kb inversion clade</taxon>
        <taxon>NPAAA clade</taxon>
        <taxon>Hologalegina</taxon>
        <taxon>IRL clade</taxon>
        <taxon>Trifolieae</taxon>
        <taxon>Trifolium</taxon>
    </lineage>
</organism>
<sequence length="46" mass="4940">MTSGRIVFNLLAKVLVMILRVTLQREIGLNSLGEEGLVVLGSVVNS</sequence>
<protein>
    <submittedName>
        <fullName evidence="2">Uncharacterized protein</fullName>
    </submittedName>
</protein>
<evidence type="ECO:0000313" key="3">
    <source>
        <dbReference type="Proteomes" id="UP000265520"/>
    </source>
</evidence>
<feature type="signal peptide" evidence="1">
    <location>
        <begin position="1"/>
        <end position="24"/>
    </location>
</feature>
<accession>A0A392V7K1</accession>
<dbReference type="EMBL" id="LXQA011052110">
    <property type="protein sequence ID" value="MCI82805.1"/>
    <property type="molecule type" value="Genomic_DNA"/>
</dbReference>
<dbReference type="AlphaFoldDB" id="A0A392V7K1"/>
<evidence type="ECO:0000256" key="1">
    <source>
        <dbReference type="SAM" id="SignalP"/>
    </source>
</evidence>
<feature type="non-terminal residue" evidence="2">
    <location>
        <position position="46"/>
    </location>
</feature>
<keyword evidence="3" id="KW-1185">Reference proteome</keyword>
<dbReference type="Proteomes" id="UP000265520">
    <property type="component" value="Unassembled WGS sequence"/>
</dbReference>
<keyword evidence="1" id="KW-0732">Signal</keyword>
<evidence type="ECO:0000313" key="2">
    <source>
        <dbReference type="EMBL" id="MCI82805.1"/>
    </source>
</evidence>
<reference evidence="2 3" key="1">
    <citation type="journal article" date="2018" name="Front. Plant Sci.">
        <title>Red Clover (Trifolium pratense) and Zigzag Clover (T. medium) - A Picture of Genomic Similarities and Differences.</title>
        <authorList>
            <person name="Dluhosova J."/>
            <person name="Istvanek J."/>
            <person name="Nedelnik J."/>
            <person name="Repkova J."/>
        </authorList>
    </citation>
    <scope>NUCLEOTIDE SEQUENCE [LARGE SCALE GENOMIC DNA]</scope>
    <source>
        <strain evidence="3">cv. 10/8</strain>
        <tissue evidence="2">Leaf</tissue>
    </source>
</reference>
<proteinExistence type="predicted"/>